<reference evidence="1" key="1">
    <citation type="journal article" date="2023" name="Nat. Commun.">
        <title>Diploid and tetraploid genomes of Acorus and the evolution of monocots.</title>
        <authorList>
            <person name="Ma L."/>
            <person name="Liu K.W."/>
            <person name="Li Z."/>
            <person name="Hsiao Y.Y."/>
            <person name="Qi Y."/>
            <person name="Fu T."/>
            <person name="Tang G.D."/>
            <person name="Zhang D."/>
            <person name="Sun W.H."/>
            <person name="Liu D.K."/>
            <person name="Li Y."/>
            <person name="Chen G.Z."/>
            <person name="Liu X.D."/>
            <person name="Liao X.Y."/>
            <person name="Jiang Y.T."/>
            <person name="Yu X."/>
            <person name="Hao Y."/>
            <person name="Huang J."/>
            <person name="Zhao X.W."/>
            <person name="Ke S."/>
            <person name="Chen Y.Y."/>
            <person name="Wu W.L."/>
            <person name="Hsu J.L."/>
            <person name="Lin Y.F."/>
            <person name="Huang M.D."/>
            <person name="Li C.Y."/>
            <person name="Huang L."/>
            <person name="Wang Z.W."/>
            <person name="Zhao X."/>
            <person name="Zhong W.Y."/>
            <person name="Peng D.H."/>
            <person name="Ahmad S."/>
            <person name="Lan S."/>
            <person name="Zhang J.S."/>
            <person name="Tsai W.C."/>
            <person name="Van de Peer Y."/>
            <person name="Liu Z.J."/>
        </authorList>
    </citation>
    <scope>NUCLEOTIDE SEQUENCE</scope>
    <source>
        <strain evidence="1">SCP</strain>
    </source>
</reference>
<keyword evidence="2" id="KW-1185">Reference proteome</keyword>
<evidence type="ECO:0000313" key="2">
    <source>
        <dbReference type="Proteomes" id="UP001179952"/>
    </source>
</evidence>
<proteinExistence type="predicted"/>
<evidence type="ECO:0000313" key="1">
    <source>
        <dbReference type="EMBL" id="KAK1263545.1"/>
    </source>
</evidence>
<accession>A0AAV9AHV6</accession>
<sequence>MFDPRLQVKILNVVDSQEVSQFYRGLGGIGGILCYQFDMRSFDEASDEQVYEDSD</sequence>
<reference evidence="1" key="2">
    <citation type="submission" date="2023-06" db="EMBL/GenBank/DDBJ databases">
        <authorList>
            <person name="Ma L."/>
            <person name="Liu K.-W."/>
            <person name="Li Z."/>
            <person name="Hsiao Y.-Y."/>
            <person name="Qi Y."/>
            <person name="Fu T."/>
            <person name="Tang G."/>
            <person name="Zhang D."/>
            <person name="Sun W.-H."/>
            <person name="Liu D.-K."/>
            <person name="Li Y."/>
            <person name="Chen G.-Z."/>
            <person name="Liu X.-D."/>
            <person name="Liao X.-Y."/>
            <person name="Jiang Y.-T."/>
            <person name="Yu X."/>
            <person name="Hao Y."/>
            <person name="Huang J."/>
            <person name="Zhao X.-W."/>
            <person name="Ke S."/>
            <person name="Chen Y.-Y."/>
            <person name="Wu W.-L."/>
            <person name="Hsu J.-L."/>
            <person name="Lin Y.-F."/>
            <person name="Huang M.-D."/>
            <person name="Li C.-Y."/>
            <person name="Huang L."/>
            <person name="Wang Z.-W."/>
            <person name="Zhao X."/>
            <person name="Zhong W.-Y."/>
            <person name="Peng D.-H."/>
            <person name="Ahmad S."/>
            <person name="Lan S."/>
            <person name="Zhang J.-S."/>
            <person name="Tsai W.-C."/>
            <person name="Van De Peer Y."/>
            <person name="Liu Z.-J."/>
        </authorList>
    </citation>
    <scope>NUCLEOTIDE SEQUENCE</scope>
    <source>
        <strain evidence="1">SCP</strain>
        <tissue evidence="1">Leaves</tissue>
    </source>
</reference>
<name>A0AAV9AHV6_ACOGR</name>
<gene>
    <name evidence="1" type="ORF">QJS04_geneDACA012022</name>
</gene>
<organism evidence="1 2">
    <name type="scientific">Acorus gramineus</name>
    <name type="common">Dwarf sweet flag</name>
    <dbReference type="NCBI Taxonomy" id="55184"/>
    <lineage>
        <taxon>Eukaryota</taxon>
        <taxon>Viridiplantae</taxon>
        <taxon>Streptophyta</taxon>
        <taxon>Embryophyta</taxon>
        <taxon>Tracheophyta</taxon>
        <taxon>Spermatophyta</taxon>
        <taxon>Magnoliopsida</taxon>
        <taxon>Liliopsida</taxon>
        <taxon>Acoraceae</taxon>
        <taxon>Acorus</taxon>
    </lineage>
</organism>
<comment type="caution">
    <text evidence="1">The sequence shown here is derived from an EMBL/GenBank/DDBJ whole genome shotgun (WGS) entry which is preliminary data.</text>
</comment>
<dbReference type="Proteomes" id="UP001179952">
    <property type="component" value="Unassembled WGS sequence"/>
</dbReference>
<dbReference type="InterPro" id="IPR029064">
    <property type="entry name" value="Ribosomal_eL30-like_sf"/>
</dbReference>
<protein>
    <submittedName>
        <fullName evidence="1">Eukaryotic peptide chain release factor subunit 1-2</fullName>
    </submittedName>
</protein>
<dbReference type="AlphaFoldDB" id="A0AAV9AHV6"/>
<dbReference type="Gene3D" id="3.30.1330.30">
    <property type="match status" value="1"/>
</dbReference>
<dbReference type="EMBL" id="JAUJYN010000009">
    <property type="protein sequence ID" value="KAK1263545.1"/>
    <property type="molecule type" value="Genomic_DNA"/>
</dbReference>